<evidence type="ECO:0000256" key="1">
    <source>
        <dbReference type="SAM" id="Coils"/>
    </source>
</evidence>
<organism evidence="2">
    <name type="scientific">Florenciella sp. virus SA2</name>
    <dbReference type="NCBI Taxonomy" id="3240092"/>
    <lineage>
        <taxon>Viruses</taxon>
    </lineage>
</organism>
<keyword evidence="1" id="KW-0175">Coiled coil</keyword>
<feature type="coiled-coil region" evidence="1">
    <location>
        <begin position="20"/>
        <end position="116"/>
    </location>
</feature>
<dbReference type="EMBL" id="PP542043">
    <property type="protein sequence ID" value="XDO02059.1"/>
    <property type="molecule type" value="Genomic_DNA"/>
</dbReference>
<protein>
    <submittedName>
        <fullName evidence="2">Uncharacterized protein</fullName>
    </submittedName>
</protein>
<reference evidence="2" key="1">
    <citation type="submission" date="2024-03" db="EMBL/GenBank/DDBJ databases">
        <title>Eukaryotic viruses encode the ribosomal protein eL40.</title>
        <authorList>
            <person name="Thomy J."/>
            <person name="Schvarcz C.R."/>
            <person name="McBeain K.A."/>
            <person name="Edwards K.F."/>
            <person name="Steward G.F."/>
        </authorList>
    </citation>
    <scope>NUCLEOTIDE SEQUENCE</scope>
    <source>
        <strain evidence="2">FloV-SA2</strain>
    </source>
</reference>
<sequence length="230" mass="28259">MASKWRRRGQMATTHVDNEINDSFEEIKKLQEKIKRLQKEKDKTLQEKEMKQQEIEPNLKFMSDWLEKYGEAYDEVQRKMKREQDIQDLQRKYPRIDKINDKFREYTDDQREFEREKNINLKRNIPKSQEEERLLLCRASRNKLTPEEKEIYDNQDTISQQYTDYRNGFFQVQPNRDNRNSKETAEEKEIKHYVQNAKMTGCFMKQFIESTHNLFMIQERRIAELEKKDK</sequence>
<name>A0AB39JEL8_9VIRU</name>
<evidence type="ECO:0000313" key="2">
    <source>
        <dbReference type="EMBL" id="XDO02059.1"/>
    </source>
</evidence>
<accession>A0AB39JEL8</accession>
<gene>
    <name evidence="2" type="ORF">FloV-SA2_00240</name>
</gene>
<proteinExistence type="predicted"/>